<protein>
    <submittedName>
        <fullName evidence="3">Kinase-like domain-containing protein</fullName>
    </submittedName>
</protein>
<dbReference type="InterPro" id="IPR051678">
    <property type="entry name" value="AGP_Transferase"/>
</dbReference>
<dbReference type="SUPFAM" id="SSF56112">
    <property type="entry name" value="Protein kinase-like (PK-like)"/>
    <property type="match status" value="1"/>
</dbReference>
<dbReference type="Proteomes" id="UP000799538">
    <property type="component" value="Unassembled WGS sequence"/>
</dbReference>
<keyword evidence="3" id="KW-0808">Transferase</keyword>
<dbReference type="EMBL" id="ML992506">
    <property type="protein sequence ID" value="KAF2223512.1"/>
    <property type="molecule type" value="Genomic_DNA"/>
</dbReference>
<dbReference type="Gene3D" id="3.90.1200.10">
    <property type="match status" value="1"/>
</dbReference>
<reference evidence="4" key="1">
    <citation type="journal article" date="2020" name="Stud. Mycol.">
        <title>101 Dothideomycetes genomes: A test case for predicting lifestyles and emergence of pathogens.</title>
        <authorList>
            <person name="Haridas S."/>
            <person name="Albert R."/>
            <person name="Binder M."/>
            <person name="Bloem J."/>
            <person name="LaButti K."/>
            <person name="Salamov A."/>
            <person name="Andreopoulos B."/>
            <person name="Baker S."/>
            <person name="Barry K."/>
            <person name="Bills G."/>
            <person name="Bluhm B."/>
            <person name="Cannon C."/>
            <person name="Castanera R."/>
            <person name="Culley D."/>
            <person name="Daum C."/>
            <person name="Ezra D."/>
            <person name="Gonzalez J."/>
            <person name="Henrissat B."/>
            <person name="Kuo A."/>
            <person name="Liang C."/>
            <person name="Lipzen A."/>
            <person name="Lutzoni F."/>
            <person name="Magnuson J."/>
            <person name="Mondo S."/>
            <person name="Nolan M."/>
            <person name="Ohm R."/>
            <person name="Pangilinan J."/>
            <person name="Park H.-J."/>
            <person name="Ramirez L."/>
            <person name="Alfaro M."/>
            <person name="Sun H."/>
            <person name="Tritt A."/>
            <person name="Yoshinaga Y."/>
            <person name="Zwiers L.-H."/>
            <person name="Turgeon B."/>
            <person name="Goodwin S."/>
            <person name="Spatafora J."/>
            <person name="Crous P."/>
            <person name="Grigoriev I."/>
        </authorList>
    </citation>
    <scope>NUCLEOTIDE SEQUENCE [LARGE SCALE GENOMIC DNA]</scope>
    <source>
        <strain evidence="4">CECT 20119</strain>
    </source>
</reference>
<name>A0A6A6GCR1_9PEZI</name>
<dbReference type="PANTHER" id="PTHR21310:SF54">
    <property type="entry name" value="AMINOGLYCOSIDE PHOSPHOTRANSFERASE DOMAIN-CONTAINING PROTEIN"/>
    <property type="match status" value="1"/>
</dbReference>
<sequence>MAPARLHRVEDSGGEGLRKYGRPEQLQREVEAMTFVRENTSIPVPTVHEIHAPKGAKGNECWILLQRVPGIALDKAWVQMDKDAQEGVTTQLRRHLDELHALQPPQHGTISSCSGGQVYDHRLGAHMCCGPFNSVREFHDFLIEPVAKHAHAKIVAKYRVVLPDDCAVQYTHADLSWEHIMVDPSTNTITGILDWEMAGFWPEWWEYSKALSGWRHQVWWENVVRQVTQAFPDVMHADRDIEMF</sequence>
<dbReference type="Pfam" id="PF01636">
    <property type="entry name" value="APH"/>
    <property type="match status" value="1"/>
</dbReference>
<keyword evidence="4" id="KW-1185">Reference proteome</keyword>
<dbReference type="OrthoDB" id="2906425at2759"/>
<evidence type="ECO:0000313" key="3">
    <source>
        <dbReference type="EMBL" id="KAF2223512.1"/>
    </source>
</evidence>
<feature type="domain" description="Aminoglycoside phosphotransferase" evidence="2">
    <location>
        <begin position="22"/>
        <end position="219"/>
    </location>
</feature>
<evidence type="ECO:0000256" key="1">
    <source>
        <dbReference type="SAM" id="MobiDB-lite"/>
    </source>
</evidence>
<dbReference type="InterPro" id="IPR011009">
    <property type="entry name" value="Kinase-like_dom_sf"/>
</dbReference>
<evidence type="ECO:0000259" key="2">
    <source>
        <dbReference type="Pfam" id="PF01636"/>
    </source>
</evidence>
<dbReference type="InterPro" id="IPR002575">
    <property type="entry name" value="Aminoglycoside_PTrfase"/>
</dbReference>
<organism evidence="3 4">
    <name type="scientific">Elsinoe ampelina</name>
    <dbReference type="NCBI Taxonomy" id="302913"/>
    <lineage>
        <taxon>Eukaryota</taxon>
        <taxon>Fungi</taxon>
        <taxon>Dikarya</taxon>
        <taxon>Ascomycota</taxon>
        <taxon>Pezizomycotina</taxon>
        <taxon>Dothideomycetes</taxon>
        <taxon>Dothideomycetidae</taxon>
        <taxon>Myriangiales</taxon>
        <taxon>Elsinoaceae</taxon>
        <taxon>Elsinoe</taxon>
    </lineage>
</organism>
<evidence type="ECO:0000313" key="4">
    <source>
        <dbReference type="Proteomes" id="UP000799538"/>
    </source>
</evidence>
<keyword evidence="3" id="KW-0418">Kinase</keyword>
<feature type="compositionally biased region" description="Basic and acidic residues" evidence="1">
    <location>
        <begin position="7"/>
        <end position="21"/>
    </location>
</feature>
<dbReference type="PANTHER" id="PTHR21310">
    <property type="entry name" value="AMINOGLYCOSIDE PHOSPHOTRANSFERASE-RELATED-RELATED"/>
    <property type="match status" value="1"/>
</dbReference>
<dbReference type="AlphaFoldDB" id="A0A6A6GCR1"/>
<gene>
    <name evidence="3" type="ORF">BDZ85DRAFT_110477</name>
</gene>
<accession>A0A6A6GCR1</accession>
<feature type="region of interest" description="Disordered" evidence="1">
    <location>
        <begin position="1"/>
        <end position="21"/>
    </location>
</feature>
<dbReference type="GO" id="GO:0016301">
    <property type="term" value="F:kinase activity"/>
    <property type="evidence" value="ECO:0007669"/>
    <property type="project" value="UniProtKB-KW"/>
</dbReference>
<dbReference type="CDD" id="cd05120">
    <property type="entry name" value="APH_ChoK_like"/>
    <property type="match status" value="1"/>
</dbReference>
<proteinExistence type="predicted"/>